<keyword evidence="2" id="KW-1185">Reference proteome</keyword>
<protein>
    <submittedName>
        <fullName evidence="1">Uncharacterized protein</fullName>
    </submittedName>
</protein>
<accession>A0ABT0HV05</accession>
<proteinExistence type="predicted"/>
<evidence type="ECO:0000313" key="1">
    <source>
        <dbReference type="EMBL" id="MCK8496026.1"/>
    </source>
</evidence>
<sequence length="53" mass="6110">MKKHIDTEFSFDSWINNDVDSTSDDFGQFDDNWLISADDLFSHLEQTLDEPAG</sequence>
<evidence type="ECO:0000313" key="2">
    <source>
        <dbReference type="Proteomes" id="UP001202180"/>
    </source>
</evidence>
<dbReference type="RefSeq" id="WP_232564055.1">
    <property type="nucleotide sequence ID" value="NZ_JALPRF010000014.1"/>
</dbReference>
<reference evidence="1 2" key="1">
    <citation type="submission" date="2022-04" db="EMBL/GenBank/DDBJ databases">
        <title>Spirosoma sp. strain RP8 genome sequencing and assembly.</title>
        <authorList>
            <person name="Jung Y."/>
        </authorList>
    </citation>
    <scope>NUCLEOTIDE SEQUENCE [LARGE SCALE GENOMIC DNA]</scope>
    <source>
        <strain evidence="1 2">RP8</strain>
    </source>
</reference>
<gene>
    <name evidence="1" type="ORF">M0L20_29440</name>
</gene>
<dbReference type="Proteomes" id="UP001202180">
    <property type="component" value="Unassembled WGS sequence"/>
</dbReference>
<dbReference type="EMBL" id="JALPRF010000014">
    <property type="protein sequence ID" value="MCK8496026.1"/>
    <property type="molecule type" value="Genomic_DNA"/>
</dbReference>
<name>A0ABT0HV05_9BACT</name>
<comment type="caution">
    <text evidence="1">The sequence shown here is derived from an EMBL/GenBank/DDBJ whole genome shotgun (WGS) entry which is preliminary data.</text>
</comment>
<organism evidence="1 2">
    <name type="scientific">Spirosoma liriopis</name>
    <dbReference type="NCBI Taxonomy" id="2937440"/>
    <lineage>
        <taxon>Bacteria</taxon>
        <taxon>Pseudomonadati</taxon>
        <taxon>Bacteroidota</taxon>
        <taxon>Cytophagia</taxon>
        <taxon>Cytophagales</taxon>
        <taxon>Cytophagaceae</taxon>
        <taxon>Spirosoma</taxon>
    </lineage>
</organism>